<comment type="caution">
    <text evidence="2">The sequence shown here is derived from an EMBL/GenBank/DDBJ whole genome shotgun (WGS) entry which is preliminary data.</text>
</comment>
<proteinExistence type="predicted"/>
<organism evidence="2 3">
    <name type="scientific">Polymorphospora lycopeni</name>
    <dbReference type="NCBI Taxonomy" id="3140240"/>
    <lineage>
        <taxon>Bacteria</taxon>
        <taxon>Bacillati</taxon>
        <taxon>Actinomycetota</taxon>
        <taxon>Actinomycetes</taxon>
        <taxon>Micromonosporales</taxon>
        <taxon>Micromonosporaceae</taxon>
        <taxon>Polymorphospora</taxon>
    </lineage>
</organism>
<name>A0ABV5CT25_9ACTN</name>
<dbReference type="EMBL" id="JBCGDC010000050">
    <property type="protein sequence ID" value="MFB6395055.1"/>
    <property type="molecule type" value="Genomic_DNA"/>
</dbReference>
<feature type="signal peptide" evidence="1">
    <location>
        <begin position="1"/>
        <end position="25"/>
    </location>
</feature>
<keyword evidence="1" id="KW-0732">Signal</keyword>
<feature type="chain" id="PRO_5047183918" evidence="1">
    <location>
        <begin position="26"/>
        <end position="137"/>
    </location>
</feature>
<reference evidence="2 3" key="1">
    <citation type="submission" date="2024-04" db="EMBL/GenBank/DDBJ databases">
        <title>Polymorphospora sp. isolated from Baiyangdian Lake in Xiong'an New Area.</title>
        <authorList>
            <person name="Zhang X."/>
            <person name="Liu J."/>
        </authorList>
    </citation>
    <scope>NUCLEOTIDE SEQUENCE [LARGE SCALE GENOMIC DNA]</scope>
    <source>
        <strain evidence="2 3">2-325</strain>
    </source>
</reference>
<dbReference type="Proteomes" id="UP001582793">
    <property type="component" value="Unassembled WGS sequence"/>
</dbReference>
<gene>
    <name evidence="2" type="ORF">AAFH96_18380</name>
</gene>
<dbReference type="RefSeq" id="WP_375735003.1">
    <property type="nucleotide sequence ID" value="NZ_JBCGDC010000050.1"/>
</dbReference>
<evidence type="ECO:0000256" key="1">
    <source>
        <dbReference type="SAM" id="SignalP"/>
    </source>
</evidence>
<keyword evidence="3" id="KW-1185">Reference proteome</keyword>
<evidence type="ECO:0000313" key="3">
    <source>
        <dbReference type="Proteomes" id="UP001582793"/>
    </source>
</evidence>
<evidence type="ECO:0000313" key="2">
    <source>
        <dbReference type="EMBL" id="MFB6395055.1"/>
    </source>
</evidence>
<accession>A0ABV5CT25</accession>
<protein>
    <submittedName>
        <fullName evidence="2">Uncharacterized protein</fullName>
    </submittedName>
</protein>
<sequence length="137" mass="14625">MKQRIGAVVLATLMLLTVGATTAYANPAKAGSTAALMFEVVVETTNDSAAAFLSVYNAWELSVCDNAKDGMRARAELRNLTTGRVIATAEDANGSFNECDEGNHAYPTPRLNDTVRVTVWVQDGASGSRQYSASQIY</sequence>